<dbReference type="Pfam" id="PF01694">
    <property type="entry name" value="Rhomboid"/>
    <property type="match status" value="1"/>
</dbReference>
<keyword evidence="5 7" id="KW-1133">Transmembrane helix</keyword>
<organism evidence="9 10">
    <name type="scientific">Microbacterium resistens</name>
    <dbReference type="NCBI Taxonomy" id="156977"/>
    <lineage>
        <taxon>Bacteria</taxon>
        <taxon>Bacillati</taxon>
        <taxon>Actinomycetota</taxon>
        <taxon>Actinomycetes</taxon>
        <taxon>Micrococcales</taxon>
        <taxon>Microbacteriaceae</taxon>
        <taxon>Microbacterium</taxon>
    </lineage>
</organism>
<keyword evidence="3 7" id="KW-0812">Transmembrane</keyword>
<name>A0ABU1SEE0_9MICO</name>
<dbReference type="GO" id="GO:0008233">
    <property type="term" value="F:peptidase activity"/>
    <property type="evidence" value="ECO:0007669"/>
    <property type="project" value="UniProtKB-KW"/>
</dbReference>
<sequence length="304" mass="32654">MTTPEFSANRDNYCYRHPDRQSFVLCQRCLRTICPECQTQAPVGVICPECLRDQRKAESPAQRKARRSWGRGPMGAVTDGRPVMTYGIMLVTSIVSLIQMIPGVGDAITDQLYFAAMYLYPQFSVAPFEPWRLLTAALVHGGFLHLALNMLALWMIGRSLEPVLGRWRFLTLYVLSALGGSVAVAVIAPGTATVGASGAVFGLMTALFVVGRHLGANVTGILVVLGLNLVIGFLPQIFGGQSIIAWQAHVGGALVGALIGFIYTRTRRPNQRGWQIALLVAVAVVLLAVVAVVPPMLLLAGAVG</sequence>
<comment type="caution">
    <text evidence="9">The sequence shown here is derived from an EMBL/GenBank/DDBJ whole genome shotgun (WGS) entry which is preliminary data.</text>
</comment>
<gene>
    <name evidence="9" type="ORF">J2Y69_002542</name>
</gene>
<dbReference type="PANTHER" id="PTHR43731:SF14">
    <property type="entry name" value="PRESENILIN-ASSOCIATED RHOMBOID-LIKE PROTEIN, MITOCHONDRIAL"/>
    <property type="match status" value="1"/>
</dbReference>
<feature type="transmembrane region" description="Helical" evidence="7">
    <location>
        <begin position="169"/>
        <end position="188"/>
    </location>
</feature>
<feature type="transmembrane region" description="Helical" evidence="7">
    <location>
        <begin position="83"/>
        <end position="101"/>
    </location>
</feature>
<accession>A0ABU1SEE0</accession>
<evidence type="ECO:0000256" key="6">
    <source>
        <dbReference type="ARBA" id="ARBA00023136"/>
    </source>
</evidence>
<comment type="subcellular location">
    <subcellularLocation>
        <location evidence="1">Membrane</location>
        <topology evidence="1">Multi-pass membrane protein</topology>
    </subcellularLocation>
</comment>
<evidence type="ECO:0000313" key="10">
    <source>
        <dbReference type="Proteomes" id="UP001259347"/>
    </source>
</evidence>
<keyword evidence="4" id="KW-0378">Hydrolase</keyword>
<feature type="transmembrane region" description="Helical" evidence="7">
    <location>
        <begin position="194"/>
        <end position="211"/>
    </location>
</feature>
<comment type="similarity">
    <text evidence="2">Belongs to the peptidase S54 family.</text>
</comment>
<dbReference type="EMBL" id="JAVDUM010000011">
    <property type="protein sequence ID" value="MDR6867934.1"/>
    <property type="molecule type" value="Genomic_DNA"/>
</dbReference>
<feature type="transmembrane region" description="Helical" evidence="7">
    <location>
        <begin position="218"/>
        <end position="238"/>
    </location>
</feature>
<evidence type="ECO:0000259" key="8">
    <source>
        <dbReference type="Pfam" id="PF01694"/>
    </source>
</evidence>
<protein>
    <submittedName>
        <fullName evidence="9">Membrane associated rhomboid family serine protease</fullName>
    </submittedName>
</protein>
<dbReference type="PANTHER" id="PTHR43731">
    <property type="entry name" value="RHOMBOID PROTEASE"/>
    <property type="match status" value="1"/>
</dbReference>
<evidence type="ECO:0000256" key="4">
    <source>
        <dbReference type="ARBA" id="ARBA00022801"/>
    </source>
</evidence>
<feature type="transmembrane region" description="Helical" evidence="7">
    <location>
        <begin position="276"/>
        <end position="303"/>
    </location>
</feature>
<evidence type="ECO:0000256" key="1">
    <source>
        <dbReference type="ARBA" id="ARBA00004141"/>
    </source>
</evidence>
<dbReference type="InterPro" id="IPR050925">
    <property type="entry name" value="Rhomboid_protease_S54"/>
</dbReference>
<dbReference type="GO" id="GO:0006508">
    <property type="term" value="P:proteolysis"/>
    <property type="evidence" value="ECO:0007669"/>
    <property type="project" value="UniProtKB-KW"/>
</dbReference>
<keyword evidence="6 7" id="KW-0472">Membrane</keyword>
<reference evidence="9 10" key="1">
    <citation type="submission" date="2023-07" db="EMBL/GenBank/DDBJ databases">
        <title>Sorghum-associated microbial communities from plants grown in Nebraska, USA.</title>
        <authorList>
            <person name="Schachtman D."/>
        </authorList>
    </citation>
    <scope>NUCLEOTIDE SEQUENCE [LARGE SCALE GENOMIC DNA]</scope>
    <source>
        <strain evidence="9 10">2980</strain>
    </source>
</reference>
<feature type="domain" description="Peptidase S54 rhomboid" evidence="8">
    <location>
        <begin position="129"/>
        <end position="264"/>
    </location>
</feature>
<dbReference type="Gene3D" id="1.20.1540.10">
    <property type="entry name" value="Rhomboid-like"/>
    <property type="match status" value="1"/>
</dbReference>
<keyword evidence="9" id="KW-0645">Protease</keyword>
<dbReference type="RefSeq" id="WP_310021246.1">
    <property type="nucleotide sequence ID" value="NZ_JAVDUM010000011.1"/>
</dbReference>
<evidence type="ECO:0000256" key="7">
    <source>
        <dbReference type="SAM" id="Phobius"/>
    </source>
</evidence>
<dbReference type="SUPFAM" id="SSF144091">
    <property type="entry name" value="Rhomboid-like"/>
    <property type="match status" value="1"/>
</dbReference>
<dbReference type="InterPro" id="IPR022764">
    <property type="entry name" value="Peptidase_S54_rhomboid_dom"/>
</dbReference>
<evidence type="ECO:0000256" key="5">
    <source>
        <dbReference type="ARBA" id="ARBA00022989"/>
    </source>
</evidence>
<dbReference type="InterPro" id="IPR035952">
    <property type="entry name" value="Rhomboid-like_sf"/>
</dbReference>
<evidence type="ECO:0000256" key="3">
    <source>
        <dbReference type="ARBA" id="ARBA00022692"/>
    </source>
</evidence>
<keyword evidence="10" id="KW-1185">Reference proteome</keyword>
<feature type="transmembrane region" description="Helical" evidence="7">
    <location>
        <begin position="244"/>
        <end position="264"/>
    </location>
</feature>
<evidence type="ECO:0000313" key="9">
    <source>
        <dbReference type="EMBL" id="MDR6867934.1"/>
    </source>
</evidence>
<proteinExistence type="inferred from homology"/>
<dbReference type="Proteomes" id="UP001259347">
    <property type="component" value="Unassembled WGS sequence"/>
</dbReference>
<evidence type="ECO:0000256" key="2">
    <source>
        <dbReference type="ARBA" id="ARBA00009045"/>
    </source>
</evidence>
<feature type="transmembrane region" description="Helical" evidence="7">
    <location>
        <begin position="133"/>
        <end position="157"/>
    </location>
</feature>